<proteinExistence type="predicted"/>
<dbReference type="AlphaFoldDB" id="A0AAW0ETD6"/>
<comment type="caution">
    <text evidence="2">The sequence shown here is derived from an EMBL/GenBank/DDBJ whole genome shotgun (WGS) entry which is preliminary data.</text>
</comment>
<feature type="region of interest" description="Disordered" evidence="1">
    <location>
        <begin position="329"/>
        <end position="381"/>
    </location>
</feature>
<evidence type="ECO:0000256" key="1">
    <source>
        <dbReference type="SAM" id="MobiDB-lite"/>
    </source>
</evidence>
<dbReference type="EMBL" id="JAECZO010000101">
    <property type="protein sequence ID" value="KAK7197318.1"/>
    <property type="molecule type" value="Genomic_DNA"/>
</dbReference>
<dbReference type="Proteomes" id="UP001430356">
    <property type="component" value="Unassembled WGS sequence"/>
</dbReference>
<evidence type="ECO:0000313" key="3">
    <source>
        <dbReference type="Proteomes" id="UP001430356"/>
    </source>
</evidence>
<protein>
    <submittedName>
        <fullName evidence="2">Uncharacterized protein</fullName>
    </submittedName>
</protein>
<sequence length="479" mass="51631">MEITLKAFCEATAIEHRRRGHRVPLASSNAFAYHQWLETAQARYVERQLGSSASPESAQAPAKRVKCEVDVAAAGNTLADGLAQQLTASLVRQNNLSMAPASLRHAAQEGFPMPQAAADMPAFLALAEAAIRLTLWAPEDGRLAQLASRLRPSLRALEEQGIIRLQHGCFPSLQVIMDLLSWRIIAHRWTRLTPEMRQVAVDGVLALCSCLDSVATEALRAAVDGLLTPTAAPSPGADNADAAASSIDLKTLDTLIGYVSASVPFQFSSCADLVELYPAPVGVLRVPGEPTATSPSMQQDGQLVQSVKLEHIDADDEADIRVGDLLGGTPTPVPTVGATPAATATPPPPGRPSSWIHTATRAAAHSSHRPPQDTGTAPRQLQAPALTGQRCIACASRYHARYADPAKHASRECAHCATCHLMEILFRCNTCRCPWNHWPTSRKIQWHLKGFPQVMKLAQERFAAMQRGDRLTPTDEVPL</sequence>
<feature type="compositionally biased region" description="Low complexity" evidence="1">
    <location>
        <begin position="329"/>
        <end position="344"/>
    </location>
</feature>
<gene>
    <name evidence="2" type="ORF">NESM_000678800</name>
</gene>
<organism evidence="2 3">
    <name type="scientific">Novymonas esmeraldas</name>
    <dbReference type="NCBI Taxonomy" id="1808958"/>
    <lineage>
        <taxon>Eukaryota</taxon>
        <taxon>Discoba</taxon>
        <taxon>Euglenozoa</taxon>
        <taxon>Kinetoplastea</taxon>
        <taxon>Metakinetoplastina</taxon>
        <taxon>Trypanosomatida</taxon>
        <taxon>Trypanosomatidae</taxon>
        <taxon>Novymonas</taxon>
    </lineage>
</organism>
<keyword evidence="3" id="KW-1185">Reference proteome</keyword>
<reference evidence="2 3" key="1">
    <citation type="journal article" date="2021" name="MBio">
        <title>A New Model Trypanosomatid, Novymonas esmeraldas: Genomic Perception of Its 'Candidatus Pandoraea novymonadis' Endosymbiont.</title>
        <authorList>
            <person name="Zakharova A."/>
            <person name="Saura A."/>
            <person name="Butenko A."/>
            <person name="Podesvova L."/>
            <person name="Warmusova S."/>
            <person name="Kostygov A.Y."/>
            <person name="Nenarokova A."/>
            <person name="Lukes J."/>
            <person name="Opperdoes F.R."/>
            <person name="Yurchenko V."/>
        </authorList>
    </citation>
    <scope>NUCLEOTIDE SEQUENCE [LARGE SCALE GENOMIC DNA]</scope>
    <source>
        <strain evidence="2 3">E262AT.01</strain>
    </source>
</reference>
<name>A0AAW0ETD6_9TRYP</name>
<evidence type="ECO:0000313" key="2">
    <source>
        <dbReference type="EMBL" id="KAK7197318.1"/>
    </source>
</evidence>
<accession>A0AAW0ETD6</accession>